<comment type="caution">
    <text evidence="2">The sequence shown here is derived from an EMBL/GenBank/DDBJ whole genome shotgun (WGS) entry which is preliminary data.</text>
</comment>
<keyword evidence="3" id="KW-1185">Reference proteome</keyword>
<evidence type="ECO:0000313" key="2">
    <source>
        <dbReference type="EMBL" id="GAA0183228.1"/>
    </source>
</evidence>
<dbReference type="EMBL" id="BAABME010011094">
    <property type="protein sequence ID" value="GAA0183228.1"/>
    <property type="molecule type" value="Genomic_DNA"/>
</dbReference>
<dbReference type="Pfam" id="PF03732">
    <property type="entry name" value="Retrotrans_gag"/>
    <property type="match status" value="1"/>
</dbReference>
<protein>
    <recommendedName>
        <fullName evidence="1">Retrotransposon gag domain-containing protein</fullName>
    </recommendedName>
</protein>
<reference evidence="2 3" key="1">
    <citation type="submission" date="2024-01" db="EMBL/GenBank/DDBJ databases">
        <title>The complete chloroplast genome sequence of Lithospermum erythrorhizon: insights into the phylogenetic relationship among Boraginaceae species and the maternal lineages of purple gromwells.</title>
        <authorList>
            <person name="Okada T."/>
            <person name="Watanabe K."/>
        </authorList>
    </citation>
    <scope>NUCLEOTIDE SEQUENCE [LARGE SCALE GENOMIC DNA]</scope>
</reference>
<feature type="domain" description="Retrotransposon gag" evidence="1">
    <location>
        <begin position="81"/>
        <end position="149"/>
    </location>
</feature>
<evidence type="ECO:0000259" key="1">
    <source>
        <dbReference type="Pfam" id="PF03732"/>
    </source>
</evidence>
<dbReference type="Proteomes" id="UP001454036">
    <property type="component" value="Unassembled WGS sequence"/>
</dbReference>
<accession>A0AAV3RNH1</accession>
<dbReference type="InterPro" id="IPR005162">
    <property type="entry name" value="Retrotrans_gag_dom"/>
</dbReference>
<organism evidence="2 3">
    <name type="scientific">Lithospermum erythrorhizon</name>
    <name type="common">Purple gromwell</name>
    <name type="synonym">Lithospermum officinale var. erythrorhizon</name>
    <dbReference type="NCBI Taxonomy" id="34254"/>
    <lineage>
        <taxon>Eukaryota</taxon>
        <taxon>Viridiplantae</taxon>
        <taxon>Streptophyta</taxon>
        <taxon>Embryophyta</taxon>
        <taxon>Tracheophyta</taxon>
        <taxon>Spermatophyta</taxon>
        <taxon>Magnoliopsida</taxon>
        <taxon>eudicotyledons</taxon>
        <taxon>Gunneridae</taxon>
        <taxon>Pentapetalae</taxon>
        <taxon>asterids</taxon>
        <taxon>lamiids</taxon>
        <taxon>Boraginales</taxon>
        <taxon>Boraginaceae</taxon>
        <taxon>Boraginoideae</taxon>
        <taxon>Lithospermeae</taxon>
        <taxon>Lithospermum</taxon>
    </lineage>
</organism>
<dbReference type="PANTHER" id="PTHR33223">
    <property type="entry name" value="CCHC-TYPE DOMAIN-CONTAINING PROTEIN"/>
    <property type="match status" value="1"/>
</dbReference>
<gene>
    <name evidence="2" type="ORF">LIER_30683</name>
</gene>
<name>A0AAV3RNH1_LITER</name>
<evidence type="ECO:0000313" key="3">
    <source>
        <dbReference type="Proteomes" id="UP001454036"/>
    </source>
</evidence>
<proteinExistence type="predicted"/>
<dbReference type="AlphaFoldDB" id="A0AAV3RNH1"/>
<sequence>MTSREYSLPTLEGLTAHMLRPPPINANNFELNPVLIQHVKNHVQFSGLGHENPNEHLVNFMEIVATLKVNGVPADSIHQLLFPFSLSRRAKEWWNSQIPANVTTWEQVVQNFLARYFLGSKSTKLKNDIVCFQQEEDEMVGEAWKGLKIY</sequence>
<dbReference type="PANTHER" id="PTHR33223:SF11">
    <property type="entry name" value="ELEMENT PROTEIN, PUTATIVE-RELATED"/>
    <property type="match status" value="1"/>
</dbReference>